<name>A0ABT8MY92_9BACL</name>
<feature type="transmembrane region" description="Helical" evidence="1">
    <location>
        <begin position="40"/>
        <end position="63"/>
    </location>
</feature>
<evidence type="ECO:0000256" key="1">
    <source>
        <dbReference type="SAM" id="Phobius"/>
    </source>
</evidence>
<dbReference type="EMBL" id="JAUJWV010000001">
    <property type="protein sequence ID" value="MDN7240612.1"/>
    <property type="molecule type" value="Genomic_DNA"/>
</dbReference>
<keyword evidence="1" id="KW-0812">Transmembrane</keyword>
<dbReference type="RefSeq" id="WP_301722519.1">
    <property type="nucleotide sequence ID" value="NZ_JAUJWV010000001.1"/>
</dbReference>
<evidence type="ECO:0000313" key="3">
    <source>
        <dbReference type="Proteomes" id="UP001172055"/>
    </source>
</evidence>
<feature type="transmembrane region" description="Helical" evidence="1">
    <location>
        <begin position="75"/>
        <end position="93"/>
    </location>
</feature>
<feature type="transmembrane region" description="Helical" evidence="1">
    <location>
        <begin position="99"/>
        <end position="116"/>
    </location>
</feature>
<dbReference type="Proteomes" id="UP001172055">
    <property type="component" value="Unassembled WGS sequence"/>
</dbReference>
<sequence>MFFNFMKGASAAILASNVTFLFLLYLTSPGNNLDTLPPNAYPFVLVSTFFGYIGAGLGIWILWLYQEEEIFSKDILAVFAAVGLLLGLCLELLTVFAVIPFFILAAFIGAMTFLAVQKIKNRIVGWSIVGIHLVLLFLFPIIEELLTLIN</sequence>
<accession>A0ABT8MY92</accession>
<organism evidence="2 3">
    <name type="scientific">Planococcus shixiaomingii</name>
    <dbReference type="NCBI Taxonomy" id="3058393"/>
    <lineage>
        <taxon>Bacteria</taxon>
        <taxon>Bacillati</taxon>
        <taxon>Bacillota</taxon>
        <taxon>Bacilli</taxon>
        <taxon>Bacillales</taxon>
        <taxon>Caryophanaceae</taxon>
        <taxon>Planococcus</taxon>
    </lineage>
</organism>
<gene>
    <name evidence="2" type="ORF">QWY14_02370</name>
</gene>
<keyword evidence="3" id="KW-1185">Reference proteome</keyword>
<keyword evidence="1" id="KW-1133">Transmembrane helix</keyword>
<feature type="transmembrane region" description="Helical" evidence="1">
    <location>
        <begin position="9"/>
        <end position="28"/>
    </location>
</feature>
<reference evidence="2 3" key="1">
    <citation type="submission" date="2023-06" db="EMBL/GenBank/DDBJ databases">
        <title>Novel species in genus Planococcus.</title>
        <authorList>
            <person name="Ning S."/>
        </authorList>
    </citation>
    <scope>NUCLEOTIDE SEQUENCE [LARGE SCALE GENOMIC DNA]</scope>
    <source>
        <strain evidence="2 3">N028</strain>
    </source>
</reference>
<feature type="transmembrane region" description="Helical" evidence="1">
    <location>
        <begin position="123"/>
        <end position="142"/>
    </location>
</feature>
<evidence type="ECO:0008006" key="4">
    <source>
        <dbReference type="Google" id="ProtNLM"/>
    </source>
</evidence>
<keyword evidence="1" id="KW-0472">Membrane</keyword>
<protein>
    <recommendedName>
        <fullName evidence="4">Tripartite tricarboxylate transporter TctB family protein</fullName>
    </recommendedName>
</protein>
<comment type="caution">
    <text evidence="2">The sequence shown here is derived from an EMBL/GenBank/DDBJ whole genome shotgun (WGS) entry which is preliminary data.</text>
</comment>
<evidence type="ECO:0000313" key="2">
    <source>
        <dbReference type="EMBL" id="MDN7240612.1"/>
    </source>
</evidence>
<proteinExistence type="predicted"/>